<evidence type="ECO:0000259" key="5">
    <source>
        <dbReference type="PROSITE" id="PS50225"/>
    </source>
</evidence>
<dbReference type="GO" id="GO:0035556">
    <property type="term" value="P:intracellular signal transduction"/>
    <property type="evidence" value="ECO:0007669"/>
    <property type="project" value="InterPro"/>
</dbReference>
<feature type="repeat" description="ANK" evidence="4">
    <location>
        <begin position="214"/>
        <end position="246"/>
    </location>
</feature>
<sequence length="532" mass="58232">MDFTECYQHTCSAVALAARERNHRLVRRLIQKGYSIDVRDNRGWNALHEAAFGGAHRCAQILLRAARSKSQSRDYVNTLTHDGTTVLYLAAEQGHLSLVQSLLQAGADVNRVNNDGASPLFAAVDSGHRKVVELLVQEGSEVNSSHSTSGWSCLHQATFKGHAEVVSFLVGVAQLDITDDFEITPLFVAAQYGQRRCLELLAEAGADTNRQSHDLATPLLIASQEGHLSCVTALLEHGADPNLYCSEDAWQLPIHAAAQFGHISILERLLPLTDRACDRQVGKVSPVYSAVLGGQVDSLQLLLRAGYSPDAQDCQAFGFPSPLATFLCSQFERASQVHSLVRLLLKAGAHVDGGLYSKCLRLRQHSVLALLLDHTGLPSGGHLEEMLACSLEKEQASSALDWLPLLLQAGLQPSLLLHPVLFEKVESDVINFLLEFTNWSLLPPSLLASLYQRRVESTWKPRPHLKSLPPLCHLCRLAVMNVVGSQSLASKTFVRQLPVPVLLQDYLNFADVFRAHDLPKQAEQEGAGSQGQ</sequence>
<keyword evidence="3 4" id="KW-0040">ANK repeat</keyword>
<dbReference type="PANTHER" id="PTHR24173">
    <property type="entry name" value="ANKYRIN REPEAT CONTAINING"/>
    <property type="match status" value="1"/>
</dbReference>
<dbReference type="PROSITE" id="PS50088">
    <property type="entry name" value="ANK_REPEAT"/>
    <property type="match status" value="4"/>
</dbReference>
<dbReference type="Ensembl" id="ENSPKIT00000033930.1">
    <property type="protein sequence ID" value="ENSPKIP00000009818.1"/>
    <property type="gene ID" value="ENSPKIG00000024768.1"/>
</dbReference>
<dbReference type="InterPro" id="IPR001496">
    <property type="entry name" value="SOCS_box"/>
</dbReference>
<dbReference type="InterPro" id="IPR002110">
    <property type="entry name" value="Ankyrin_rpt"/>
</dbReference>
<accession>A0A3B3QV74</accession>
<dbReference type="InterPro" id="IPR036770">
    <property type="entry name" value="Ankyrin_rpt-contain_sf"/>
</dbReference>
<dbReference type="AlphaFoldDB" id="A0A3B3QV74"/>
<dbReference type="OrthoDB" id="194358at2759"/>
<dbReference type="PRINTS" id="PR01415">
    <property type="entry name" value="ANKYRIN"/>
</dbReference>
<feature type="repeat" description="ANK" evidence="4">
    <location>
        <begin position="82"/>
        <end position="114"/>
    </location>
</feature>
<organism evidence="6 7">
    <name type="scientific">Paramormyrops kingsleyae</name>
    <dbReference type="NCBI Taxonomy" id="1676925"/>
    <lineage>
        <taxon>Eukaryota</taxon>
        <taxon>Metazoa</taxon>
        <taxon>Chordata</taxon>
        <taxon>Craniata</taxon>
        <taxon>Vertebrata</taxon>
        <taxon>Euteleostomi</taxon>
        <taxon>Actinopterygii</taxon>
        <taxon>Neopterygii</taxon>
        <taxon>Teleostei</taxon>
        <taxon>Osteoglossocephala</taxon>
        <taxon>Osteoglossomorpha</taxon>
        <taxon>Osteoglossiformes</taxon>
        <taxon>Mormyridae</taxon>
        <taxon>Paramormyrops</taxon>
    </lineage>
</organism>
<reference evidence="6" key="1">
    <citation type="submission" date="2025-05" db="UniProtKB">
        <authorList>
            <consortium name="Ensembl"/>
        </authorList>
    </citation>
    <scope>IDENTIFICATION</scope>
</reference>
<dbReference type="PANTHER" id="PTHR24173:SF86">
    <property type="entry name" value="ANKYRIN REPEAT AND SOCS BOX PROTEIN 3"/>
    <property type="match status" value="1"/>
</dbReference>
<feature type="repeat" description="ANK" evidence="4">
    <location>
        <begin position="181"/>
        <end position="213"/>
    </location>
</feature>
<dbReference type="Proteomes" id="UP000261540">
    <property type="component" value="Unplaced"/>
</dbReference>
<dbReference type="Pfam" id="PF12796">
    <property type="entry name" value="Ank_2"/>
    <property type="match status" value="2"/>
</dbReference>
<comment type="pathway">
    <text evidence="1">Protein modification; protein ubiquitination.</text>
</comment>
<protein>
    <submittedName>
        <fullName evidence="6">Ankyrin repeat and SOCS box containing 3</fullName>
    </submittedName>
</protein>
<dbReference type="CTD" id="51130"/>
<dbReference type="SMART" id="SM00248">
    <property type="entry name" value="ANK"/>
    <property type="match status" value="9"/>
</dbReference>
<evidence type="ECO:0000313" key="6">
    <source>
        <dbReference type="Ensembl" id="ENSPKIP00000009809.1"/>
    </source>
</evidence>
<dbReference type="SUPFAM" id="SSF48403">
    <property type="entry name" value="Ankyrin repeat"/>
    <property type="match status" value="1"/>
</dbReference>
<dbReference type="PROSITE" id="PS50297">
    <property type="entry name" value="ANK_REP_REGION"/>
    <property type="match status" value="4"/>
</dbReference>
<evidence type="ECO:0000256" key="3">
    <source>
        <dbReference type="ARBA" id="ARBA00023043"/>
    </source>
</evidence>
<evidence type="ECO:0000313" key="7">
    <source>
        <dbReference type="Proteomes" id="UP000261540"/>
    </source>
</evidence>
<feature type="repeat" description="ANK" evidence="4">
    <location>
        <begin position="115"/>
        <end position="147"/>
    </location>
</feature>
<dbReference type="UniPathway" id="UPA00143"/>
<dbReference type="Pfam" id="PF13637">
    <property type="entry name" value="Ank_4"/>
    <property type="match status" value="1"/>
</dbReference>
<dbReference type="Pfam" id="PF07525">
    <property type="entry name" value="SOCS_box"/>
    <property type="match status" value="1"/>
</dbReference>
<keyword evidence="7" id="KW-1185">Reference proteome</keyword>
<dbReference type="SMART" id="SM00969">
    <property type="entry name" value="SOCS_box"/>
    <property type="match status" value="1"/>
</dbReference>
<keyword evidence="2" id="KW-0677">Repeat</keyword>
<evidence type="ECO:0000256" key="4">
    <source>
        <dbReference type="PROSITE-ProRule" id="PRU00023"/>
    </source>
</evidence>
<dbReference type="GeneTree" id="ENSGT00940000159080"/>
<dbReference type="Gene3D" id="1.25.40.20">
    <property type="entry name" value="Ankyrin repeat-containing domain"/>
    <property type="match status" value="2"/>
</dbReference>
<dbReference type="Gene3D" id="1.10.750.20">
    <property type="entry name" value="SOCS box"/>
    <property type="match status" value="1"/>
</dbReference>
<proteinExistence type="predicted"/>
<feature type="domain" description="SOCS box" evidence="5">
    <location>
        <begin position="470"/>
        <end position="507"/>
    </location>
</feature>
<dbReference type="GO" id="GO:0016567">
    <property type="term" value="P:protein ubiquitination"/>
    <property type="evidence" value="ECO:0007669"/>
    <property type="project" value="UniProtKB-UniPathway"/>
</dbReference>
<evidence type="ECO:0000256" key="2">
    <source>
        <dbReference type="ARBA" id="ARBA00022737"/>
    </source>
</evidence>
<dbReference type="InterPro" id="IPR036036">
    <property type="entry name" value="SOCS_box-like_dom_sf"/>
</dbReference>
<dbReference type="Ensembl" id="ENSPKIT00000033921.1">
    <property type="protein sequence ID" value="ENSPKIP00000009809.1"/>
    <property type="gene ID" value="ENSPKIG00000024768.1"/>
</dbReference>
<name>A0A3B3QV74_9TELE</name>
<evidence type="ECO:0000256" key="1">
    <source>
        <dbReference type="ARBA" id="ARBA00004906"/>
    </source>
</evidence>
<dbReference type="STRING" id="1676925.ENSPKIP00000009809"/>
<dbReference type="KEGG" id="pki:111858162"/>
<dbReference type="SUPFAM" id="SSF158235">
    <property type="entry name" value="SOCS box-like"/>
    <property type="match status" value="1"/>
</dbReference>
<dbReference type="PROSITE" id="PS50225">
    <property type="entry name" value="SOCS"/>
    <property type="match status" value="1"/>
</dbReference>